<evidence type="ECO:0000256" key="1">
    <source>
        <dbReference type="SAM" id="MobiDB-lite"/>
    </source>
</evidence>
<evidence type="ECO:0000313" key="3">
    <source>
        <dbReference type="RefSeq" id="XP_041420139.1"/>
    </source>
</evidence>
<protein>
    <submittedName>
        <fullName evidence="3">Uncharacterized protein LOC108706346</fullName>
    </submittedName>
</protein>
<name>A0A8J1KV76_XENLA</name>
<dbReference type="KEGG" id="xla:108706346"/>
<feature type="region of interest" description="Disordered" evidence="1">
    <location>
        <begin position="233"/>
        <end position="293"/>
    </location>
</feature>
<evidence type="ECO:0000313" key="2">
    <source>
        <dbReference type="Proteomes" id="UP000186698"/>
    </source>
</evidence>
<dbReference type="AlphaFoldDB" id="A0A8J1KV76"/>
<dbReference type="RefSeq" id="XP_041420139.1">
    <property type="nucleotide sequence ID" value="XM_041564205.1"/>
</dbReference>
<gene>
    <name evidence="3" type="primary">LOC108706346</name>
</gene>
<dbReference type="GeneID" id="108706346"/>
<dbReference type="OrthoDB" id="10475760at2759"/>
<dbReference type="Proteomes" id="UP000186698">
    <property type="component" value="Chromosome 5S"/>
</dbReference>
<accession>A0A8J1KV76</accession>
<reference evidence="3" key="1">
    <citation type="submission" date="2025-08" db="UniProtKB">
        <authorList>
            <consortium name="RefSeq"/>
        </authorList>
    </citation>
    <scope>IDENTIFICATION</scope>
    <source>
        <strain evidence="3">J_2021</strain>
        <tissue evidence="3">Erythrocytes</tissue>
    </source>
</reference>
<organism evidence="2 3">
    <name type="scientific">Xenopus laevis</name>
    <name type="common">African clawed frog</name>
    <dbReference type="NCBI Taxonomy" id="8355"/>
    <lineage>
        <taxon>Eukaryota</taxon>
        <taxon>Metazoa</taxon>
        <taxon>Chordata</taxon>
        <taxon>Craniata</taxon>
        <taxon>Vertebrata</taxon>
        <taxon>Euteleostomi</taxon>
        <taxon>Amphibia</taxon>
        <taxon>Batrachia</taxon>
        <taxon>Anura</taxon>
        <taxon>Pipoidea</taxon>
        <taxon>Pipidae</taxon>
        <taxon>Xenopodinae</taxon>
        <taxon>Xenopus</taxon>
        <taxon>Xenopus</taxon>
    </lineage>
</organism>
<keyword evidence="2" id="KW-1185">Reference proteome</keyword>
<feature type="compositionally biased region" description="Basic and acidic residues" evidence="1">
    <location>
        <begin position="179"/>
        <end position="188"/>
    </location>
</feature>
<sequence length="358" mass="41764">MLMYQCPMGLLSGFYAMYITLSQTSDPCTFLLQENYIKQDYKEYFHIEVKDYAVYSPVCPVTVESDSYVETSNALFVQEKLKPIALLIPEDIKCDGLLCPIPPIERELKRPDLDLSNVTIWDFQSVVPYLQLLMTPTNNKSGIKEELMGLLSPKNLVILLDLLCLYWYHKKSSKKKKEAVSAETESKAEPNLIINHQSDEENEDEEEPSLIINHQSDDENEDEEEPSLIINHQSDDENEDEEEPSLIINHQSDDENEEETSDEENEDEEEPSDEENEDEEVEHIRESTMSGPSDCTYFFPYEHQESKSKKKRFGFNVRKSFCHSPNKTRKNETSYGKERKKFSRLFLNFIRQSFQRDT</sequence>
<feature type="region of interest" description="Disordered" evidence="1">
    <location>
        <begin position="179"/>
        <end position="208"/>
    </location>
</feature>
<proteinExistence type="predicted"/>
<feature type="compositionally biased region" description="Acidic residues" evidence="1">
    <location>
        <begin position="254"/>
        <end position="281"/>
    </location>
</feature>